<evidence type="ECO:0000256" key="6">
    <source>
        <dbReference type="SAM" id="MobiDB-lite"/>
    </source>
</evidence>
<dbReference type="Proteomes" id="UP000823749">
    <property type="component" value="Chromosome 7"/>
</dbReference>
<keyword evidence="5" id="KW-0539">Nucleus</keyword>
<dbReference type="AlphaFoldDB" id="A0AAV6JIR1"/>
<dbReference type="InterPro" id="IPR003340">
    <property type="entry name" value="B3_DNA-bd"/>
</dbReference>
<evidence type="ECO:0000313" key="9">
    <source>
        <dbReference type="Proteomes" id="UP000823749"/>
    </source>
</evidence>
<proteinExistence type="predicted"/>
<keyword evidence="4" id="KW-0804">Transcription</keyword>
<keyword evidence="2" id="KW-0805">Transcription regulation</keyword>
<evidence type="ECO:0000313" key="8">
    <source>
        <dbReference type="EMBL" id="KAG5539657.1"/>
    </source>
</evidence>
<organism evidence="8 9">
    <name type="scientific">Rhododendron griersonianum</name>
    <dbReference type="NCBI Taxonomy" id="479676"/>
    <lineage>
        <taxon>Eukaryota</taxon>
        <taxon>Viridiplantae</taxon>
        <taxon>Streptophyta</taxon>
        <taxon>Embryophyta</taxon>
        <taxon>Tracheophyta</taxon>
        <taxon>Spermatophyta</taxon>
        <taxon>Magnoliopsida</taxon>
        <taxon>eudicotyledons</taxon>
        <taxon>Gunneridae</taxon>
        <taxon>Pentapetalae</taxon>
        <taxon>asterids</taxon>
        <taxon>Ericales</taxon>
        <taxon>Ericaceae</taxon>
        <taxon>Ericoideae</taxon>
        <taxon>Rhodoreae</taxon>
        <taxon>Rhododendron</taxon>
    </lineage>
</organism>
<gene>
    <name evidence="8" type="ORF">RHGRI_020008</name>
</gene>
<keyword evidence="7" id="KW-0812">Transmembrane</keyword>
<reference evidence="8" key="1">
    <citation type="submission" date="2020-08" db="EMBL/GenBank/DDBJ databases">
        <title>Plant Genome Project.</title>
        <authorList>
            <person name="Zhang R.-G."/>
        </authorList>
    </citation>
    <scope>NUCLEOTIDE SEQUENCE</scope>
    <source>
        <strain evidence="8">WSP0</strain>
        <tissue evidence="8">Leaf</tissue>
    </source>
</reference>
<name>A0AAV6JIR1_9ERIC</name>
<dbReference type="GO" id="GO:0005634">
    <property type="term" value="C:nucleus"/>
    <property type="evidence" value="ECO:0007669"/>
    <property type="project" value="UniProtKB-SubCell"/>
</dbReference>
<dbReference type="Gene3D" id="2.40.330.10">
    <property type="entry name" value="DNA-binding pseudobarrel domain"/>
    <property type="match status" value="1"/>
</dbReference>
<dbReference type="InterPro" id="IPR051442">
    <property type="entry name" value="B3_domain"/>
</dbReference>
<evidence type="ECO:0000256" key="4">
    <source>
        <dbReference type="ARBA" id="ARBA00023163"/>
    </source>
</evidence>
<evidence type="ECO:0000256" key="2">
    <source>
        <dbReference type="ARBA" id="ARBA00023015"/>
    </source>
</evidence>
<feature type="transmembrane region" description="Helical" evidence="7">
    <location>
        <begin position="31"/>
        <end position="54"/>
    </location>
</feature>
<dbReference type="PANTHER" id="PTHR34269:SF11">
    <property type="entry name" value="B3 DOMAIN PROTEIN"/>
    <property type="match status" value="1"/>
</dbReference>
<dbReference type="EMBL" id="JACTNZ010000007">
    <property type="protein sequence ID" value="KAG5539657.1"/>
    <property type="molecule type" value="Genomic_DNA"/>
</dbReference>
<sequence>MAVASWWWWLWRRLGGGGNCGGGGGVVVEVVVVVGGSGSIVVVVAVSAAAVSWWRSWWRCHGGGSGDYYTFYSDFSFPLLHRSMATYLFGVRLDDPPLLRNPNLLQSNAMDDDNNKHRDLRIPLPFLDSLSRFNQEAVYARHQQEPQPLPFLDMLSRFNQEAVYAGHQEPQEKKSTTARRPGPPLVLSPVLMTPGSYHWNIKKTLTSSDVNDLCRLMLKKTAVQEHILSKWGAAQRTAVMETEHGLRVSVLDINTDTVHELVFNKWRSSGSFVFTNNWVTQFVRRRG</sequence>
<evidence type="ECO:0000256" key="5">
    <source>
        <dbReference type="ARBA" id="ARBA00023242"/>
    </source>
</evidence>
<evidence type="ECO:0000256" key="3">
    <source>
        <dbReference type="ARBA" id="ARBA00023125"/>
    </source>
</evidence>
<keyword evidence="3" id="KW-0238">DNA-binding</keyword>
<accession>A0AAV6JIR1</accession>
<protein>
    <submittedName>
        <fullName evidence="8">Uncharacterized protein</fullName>
    </submittedName>
</protein>
<evidence type="ECO:0000256" key="1">
    <source>
        <dbReference type="ARBA" id="ARBA00004123"/>
    </source>
</evidence>
<comment type="subcellular location">
    <subcellularLocation>
        <location evidence="1">Nucleus</location>
    </subcellularLocation>
</comment>
<dbReference type="SUPFAM" id="SSF101936">
    <property type="entry name" value="DNA-binding pseudobarrel domain"/>
    <property type="match status" value="1"/>
</dbReference>
<keyword evidence="9" id="KW-1185">Reference proteome</keyword>
<keyword evidence="7" id="KW-1133">Transmembrane helix</keyword>
<dbReference type="CDD" id="cd10017">
    <property type="entry name" value="B3_DNA"/>
    <property type="match status" value="1"/>
</dbReference>
<dbReference type="InterPro" id="IPR015300">
    <property type="entry name" value="DNA-bd_pseudobarrel_sf"/>
</dbReference>
<dbReference type="PANTHER" id="PTHR34269">
    <property type="entry name" value="TRANSCRIPTION FACTOR B3-DOMAIN FAMILY-RELATED"/>
    <property type="match status" value="1"/>
</dbReference>
<dbReference type="GO" id="GO:0003677">
    <property type="term" value="F:DNA binding"/>
    <property type="evidence" value="ECO:0007669"/>
    <property type="project" value="UniProtKB-KW"/>
</dbReference>
<comment type="caution">
    <text evidence="8">The sequence shown here is derived from an EMBL/GenBank/DDBJ whole genome shotgun (WGS) entry which is preliminary data.</text>
</comment>
<keyword evidence="7" id="KW-0472">Membrane</keyword>
<feature type="region of interest" description="Disordered" evidence="6">
    <location>
        <begin position="164"/>
        <end position="185"/>
    </location>
</feature>
<evidence type="ECO:0000256" key="7">
    <source>
        <dbReference type="SAM" id="Phobius"/>
    </source>
</evidence>